<feature type="coiled-coil region" evidence="1">
    <location>
        <begin position="84"/>
        <end position="111"/>
    </location>
</feature>
<dbReference type="AlphaFoldDB" id="A0A6C0BEL9"/>
<keyword evidence="1" id="KW-0175">Coiled coil</keyword>
<dbReference type="Gene3D" id="3.30.160.60">
    <property type="entry name" value="Classic Zinc Finger"/>
    <property type="match status" value="1"/>
</dbReference>
<evidence type="ECO:0000256" key="1">
    <source>
        <dbReference type="SAM" id="Coils"/>
    </source>
</evidence>
<accession>A0A6C0BEL9</accession>
<sequence length="286" mass="33013">MGDNTYSCPRCGYHTKLLCNFKKHLQIKSICPPNIADVSLDILKQSLITTKDKSFVCDVCNRKYSSKETLRVHLKKCKDSSNGKVDLEAQIHRMNEELAELKKKFSTLESEKPNVVINGNIHTQNNISISLQPNQFLSENMDYIDDDYVIHCAKRLDSGLIDLIRNIRFNPDHPENMNVKMHRSKQKTLYVFRNDKWEICDAKWTLEEMIVHGARILYQKMLTNVDEEKLLQDDTLESKVNSWLLSVLPKNNEKIMGKLSRGIYALILSNQLLLVEENAGEIDSDI</sequence>
<organism evidence="2">
    <name type="scientific">viral metagenome</name>
    <dbReference type="NCBI Taxonomy" id="1070528"/>
    <lineage>
        <taxon>unclassified sequences</taxon>
        <taxon>metagenomes</taxon>
        <taxon>organismal metagenomes</taxon>
    </lineage>
</organism>
<protein>
    <recommendedName>
        <fullName evidence="3">C2H2-type domain-containing protein</fullName>
    </recommendedName>
</protein>
<dbReference type="InterPro" id="IPR036236">
    <property type="entry name" value="Znf_C2H2_sf"/>
</dbReference>
<evidence type="ECO:0000313" key="2">
    <source>
        <dbReference type="EMBL" id="QHS90747.1"/>
    </source>
</evidence>
<proteinExistence type="predicted"/>
<dbReference type="SUPFAM" id="SSF57667">
    <property type="entry name" value="beta-beta-alpha zinc fingers"/>
    <property type="match status" value="1"/>
</dbReference>
<dbReference type="EMBL" id="MN739144">
    <property type="protein sequence ID" value="QHS90747.1"/>
    <property type="molecule type" value="Genomic_DNA"/>
</dbReference>
<evidence type="ECO:0008006" key="3">
    <source>
        <dbReference type="Google" id="ProtNLM"/>
    </source>
</evidence>
<reference evidence="2" key="1">
    <citation type="journal article" date="2020" name="Nature">
        <title>Giant virus diversity and host interactions through global metagenomics.</title>
        <authorList>
            <person name="Schulz F."/>
            <person name="Roux S."/>
            <person name="Paez-Espino D."/>
            <person name="Jungbluth S."/>
            <person name="Walsh D.A."/>
            <person name="Denef V.J."/>
            <person name="McMahon K.D."/>
            <person name="Konstantinidis K.T."/>
            <person name="Eloe-Fadrosh E.A."/>
            <person name="Kyrpides N.C."/>
            <person name="Woyke T."/>
        </authorList>
    </citation>
    <scope>NUCLEOTIDE SEQUENCE</scope>
    <source>
        <strain evidence="2">GVMAG-M-3300010354-11</strain>
    </source>
</reference>
<name>A0A6C0BEL9_9ZZZZ</name>